<gene>
    <name evidence="5" type="ORF">APUU_50142A</name>
</gene>
<keyword evidence="6" id="KW-1185">Reference proteome</keyword>
<reference evidence="5" key="2">
    <citation type="submission" date="2021-02" db="EMBL/GenBank/DDBJ databases">
        <title>Aspergillus puulaauensis MK2 genome sequence.</title>
        <authorList>
            <person name="Futagami T."/>
            <person name="Mori K."/>
            <person name="Kadooka C."/>
            <person name="Tanaka T."/>
        </authorList>
    </citation>
    <scope>NUCLEOTIDE SEQUENCE</scope>
    <source>
        <strain evidence="5">MK2</strain>
    </source>
</reference>
<dbReference type="InterPro" id="IPR002110">
    <property type="entry name" value="Ankyrin_rpt"/>
</dbReference>
<dbReference type="Pfam" id="PF22893">
    <property type="entry name" value="ULD_2"/>
    <property type="match status" value="1"/>
</dbReference>
<evidence type="ECO:0000313" key="5">
    <source>
        <dbReference type="EMBL" id="BCS25431.1"/>
    </source>
</evidence>
<dbReference type="PROSITE" id="PS50088">
    <property type="entry name" value="ANK_REPEAT"/>
    <property type="match status" value="2"/>
</dbReference>
<evidence type="ECO:0000256" key="1">
    <source>
        <dbReference type="PROSITE-ProRule" id="PRU00023"/>
    </source>
</evidence>
<dbReference type="PROSITE" id="PS50297">
    <property type="entry name" value="ANK_REP_REGION"/>
    <property type="match status" value="2"/>
</dbReference>
<dbReference type="GeneID" id="64975436"/>
<dbReference type="OrthoDB" id="6133115at2759"/>
<proteinExistence type="predicted"/>
<dbReference type="Pfam" id="PF12796">
    <property type="entry name" value="Ank_2"/>
    <property type="match status" value="1"/>
</dbReference>
<feature type="compositionally biased region" description="Low complexity" evidence="3">
    <location>
        <begin position="695"/>
        <end position="711"/>
    </location>
</feature>
<keyword evidence="2" id="KW-0862">Zinc</keyword>
<dbReference type="Gene3D" id="1.25.40.20">
    <property type="entry name" value="Ankyrin repeat-containing domain"/>
    <property type="match status" value="2"/>
</dbReference>
<dbReference type="PANTHER" id="PTHR35391:SF7">
    <property type="entry name" value="C2H2-TYPE DOMAIN-CONTAINING PROTEIN"/>
    <property type="match status" value="1"/>
</dbReference>
<feature type="region of interest" description="Disordered" evidence="3">
    <location>
        <begin position="435"/>
        <end position="463"/>
    </location>
</feature>
<dbReference type="KEGG" id="apuu:APUU_50142A"/>
<feature type="domain" description="C2H2-type" evidence="4">
    <location>
        <begin position="810"/>
        <end position="840"/>
    </location>
</feature>
<dbReference type="PROSITE" id="PS00028">
    <property type="entry name" value="ZINC_FINGER_C2H2_1"/>
    <property type="match status" value="1"/>
</dbReference>
<feature type="compositionally biased region" description="Basic and acidic residues" evidence="3">
    <location>
        <begin position="446"/>
        <end position="456"/>
    </location>
</feature>
<evidence type="ECO:0000256" key="2">
    <source>
        <dbReference type="PROSITE-ProRule" id="PRU00042"/>
    </source>
</evidence>
<feature type="compositionally biased region" description="Polar residues" evidence="3">
    <location>
        <begin position="713"/>
        <end position="724"/>
    </location>
</feature>
<keyword evidence="2" id="KW-0863">Zinc-finger</keyword>
<dbReference type="SUPFAM" id="SSF48403">
    <property type="entry name" value="Ankyrin repeat"/>
    <property type="match status" value="1"/>
</dbReference>
<dbReference type="InterPro" id="IPR054464">
    <property type="entry name" value="ULD_fung"/>
</dbReference>
<dbReference type="SMART" id="SM00355">
    <property type="entry name" value="ZnF_C2H2"/>
    <property type="match status" value="3"/>
</dbReference>
<feature type="compositionally biased region" description="Polar residues" evidence="3">
    <location>
        <begin position="660"/>
        <end position="670"/>
    </location>
</feature>
<feature type="repeat" description="ANK" evidence="1">
    <location>
        <begin position="1183"/>
        <end position="1215"/>
    </location>
</feature>
<dbReference type="InterPro" id="IPR013087">
    <property type="entry name" value="Znf_C2H2_type"/>
</dbReference>
<organism evidence="5 6">
    <name type="scientific">Aspergillus puulaauensis</name>
    <dbReference type="NCBI Taxonomy" id="1220207"/>
    <lineage>
        <taxon>Eukaryota</taxon>
        <taxon>Fungi</taxon>
        <taxon>Dikarya</taxon>
        <taxon>Ascomycota</taxon>
        <taxon>Pezizomycotina</taxon>
        <taxon>Eurotiomycetes</taxon>
        <taxon>Eurotiomycetidae</taxon>
        <taxon>Eurotiales</taxon>
        <taxon>Aspergillaceae</taxon>
        <taxon>Aspergillus</taxon>
    </lineage>
</organism>
<keyword evidence="2" id="KW-0479">Metal-binding</keyword>
<evidence type="ECO:0000259" key="4">
    <source>
        <dbReference type="PROSITE" id="PS50157"/>
    </source>
</evidence>
<evidence type="ECO:0000313" key="6">
    <source>
        <dbReference type="Proteomes" id="UP000654913"/>
    </source>
</evidence>
<dbReference type="RefSeq" id="XP_041557625.1">
    <property type="nucleotide sequence ID" value="XM_041705106.1"/>
</dbReference>
<dbReference type="Proteomes" id="UP000654913">
    <property type="component" value="Chromosome 5"/>
</dbReference>
<dbReference type="InterPro" id="IPR036770">
    <property type="entry name" value="Ankyrin_rpt-contain_sf"/>
</dbReference>
<reference evidence="5" key="1">
    <citation type="submission" date="2021-01" db="EMBL/GenBank/DDBJ databases">
        <authorList>
            <consortium name="Aspergillus puulaauensis MK2 genome sequencing consortium"/>
            <person name="Kazuki M."/>
            <person name="Futagami T."/>
        </authorList>
    </citation>
    <scope>NUCLEOTIDE SEQUENCE</scope>
    <source>
        <strain evidence="5">MK2</strain>
    </source>
</reference>
<evidence type="ECO:0000256" key="3">
    <source>
        <dbReference type="SAM" id="MobiDB-lite"/>
    </source>
</evidence>
<dbReference type="SMART" id="SM00248">
    <property type="entry name" value="ANK"/>
    <property type="match status" value="4"/>
</dbReference>
<name>A0A7R7XPQ6_9EURO</name>
<accession>A0A7R7XPQ6</accession>
<dbReference type="PANTHER" id="PTHR35391">
    <property type="entry name" value="C2H2-TYPE DOMAIN-CONTAINING PROTEIN-RELATED"/>
    <property type="match status" value="1"/>
</dbReference>
<protein>
    <recommendedName>
        <fullName evidence="4">C2H2-type domain-containing protein</fullName>
    </recommendedName>
</protein>
<sequence>MVLPAFGFSVGDFLAAGELIVKICKALRAAGGAAPQYQQVILELESLQRCLRYLQELEPNGYNIHRVNALRGMALSVRIPLVEFLDKLHQHKAFMGAFAPTRLHGGTQQAKWAVAITKEVNEFRAIIVAKIVSINLLIAIQSSETGYGIAKTQKEHYSDLRTGMSELRQSILEAQAQHEINNKKLTRFAADTQASLSEIRTEAGYFDSDIDNCLEISAATSSMPMSFMSIQDLGKQIISFLSSFPMEMRHLFRKMHVFNMQIYYILLHQPRSIPASPNEFLDAGIELRDCMGRRFQLPYEWFCRWELLEGLLKNEFRDKPAEQKVINEEYELYNTSDNCQLVRKEDWAYSIRPGSTILMAIIISQLQWRIGICPRPSCQKPIDAEVDILYACRHCGLQFLSSTLHGDQIDEGSTVSQLQNEEDHRLFGAREIPLNAYGGTQPPFPEQRRSTDRSETPENDLSAIPERRYAVKSKPESIFQDNSSDQLKKITPLHSWFSSLEPPNAPLTFDNGGQDLLNETTPTSEHQQVEDFQIISIKARPVPGSEVPRVYNVKNTKEVDGAEDMPFAARIYYRNILDRFPHISKPLARRYADANLRRAEKLGISRAEIEGYIKANPNVPHLTPGSARLNVQAICSSSEASLSPETESVEAVDTPEIQREPSSPGLSTHGSHSEETKISVPEPSFWTGRARPLGSHSSTSQSSSRSSSLQSGDAPSTSIASTRSSIERPLPNMVLPPPLVELGSQKSFFCDICSQTVYILRRKEWRKHVLCDLQPYVCSFEDCNTAGKVYSTRRAWFQHELKRHRNSTKYYCQFRTCKREFENGPAFRKHLGKSHAFTKQEIMDLDMKDVKRTTKAKHYSYCTFCDMHLDDETSIPRHVGRHLEELAFVILGKQYQEWEFYEESSTGTAISSYSSQHCRAIRQAILNGDVDTLVEFQEHGYDIMSFQDAIGQAWERACSERKQMFVWYLLRHGARPPSASILWAAHARDAEMIALLLQADLEIDPHFLSSVLARGDYELAEILIKASQQVGRPLDLNTVLGVFVEPDAVTPGMVDRLLEFIPATTDMIGRYTDAFYRAARAQNYELTKLFLAFSQSTWPDRLVRALEIVLADQIDWAGSQFTPPEPGSNTALIARALADHASRVVSQQDAKTTAMHIAALDGHTATVHYLLHAGCNLNEPDWANRYPLHRAIAGGHPRIGRLLLASGAEIDISAGRGQSVFQYANAKGYWAAELVDDFKARGLRSVEGDSHRSRCLHCAGEDALRLSGGLKMSLVHLPLLKWISRHIS</sequence>
<dbReference type="GO" id="GO:0008270">
    <property type="term" value="F:zinc ion binding"/>
    <property type="evidence" value="ECO:0007669"/>
    <property type="project" value="UniProtKB-KW"/>
</dbReference>
<feature type="region of interest" description="Disordered" evidence="3">
    <location>
        <begin position="638"/>
        <end position="732"/>
    </location>
</feature>
<feature type="repeat" description="ANK" evidence="1">
    <location>
        <begin position="1150"/>
        <end position="1182"/>
    </location>
</feature>
<dbReference type="PROSITE" id="PS50157">
    <property type="entry name" value="ZINC_FINGER_C2H2_2"/>
    <property type="match status" value="1"/>
</dbReference>
<dbReference type="EMBL" id="AP024447">
    <property type="protein sequence ID" value="BCS25431.1"/>
    <property type="molecule type" value="Genomic_DNA"/>
</dbReference>
<keyword evidence="1" id="KW-0040">ANK repeat</keyword>